<protein>
    <submittedName>
        <fullName evidence="1">Uncharacterized protein</fullName>
    </submittedName>
</protein>
<sequence length="78" mass="8597">MSQQRQNQNMVNAVIHNSLCAQFHSQLQGANCTSHQTSEYQAALSLDPRQRSSLQKVEAKTYNGTSTAVPQLKPPVQA</sequence>
<reference evidence="1" key="1">
    <citation type="submission" date="2022-04" db="EMBL/GenBank/DDBJ databases">
        <title>Genome of the entomopathogenic fungus Entomophthora muscae.</title>
        <authorList>
            <person name="Elya C."/>
            <person name="Lovett B.R."/>
            <person name="Lee E."/>
            <person name="Macias A.M."/>
            <person name="Hajek A.E."/>
            <person name="De Bivort B.L."/>
            <person name="Kasson M.T."/>
            <person name="De Fine Licht H.H."/>
            <person name="Stajich J.E."/>
        </authorList>
    </citation>
    <scope>NUCLEOTIDE SEQUENCE</scope>
    <source>
        <strain evidence="1">Berkeley</strain>
    </source>
</reference>
<accession>A0ACC2RX20</accession>
<evidence type="ECO:0000313" key="1">
    <source>
        <dbReference type="EMBL" id="KAJ9054596.1"/>
    </source>
</evidence>
<name>A0ACC2RX20_9FUNG</name>
<organism evidence="1 2">
    <name type="scientific">Entomophthora muscae</name>
    <dbReference type="NCBI Taxonomy" id="34485"/>
    <lineage>
        <taxon>Eukaryota</taxon>
        <taxon>Fungi</taxon>
        <taxon>Fungi incertae sedis</taxon>
        <taxon>Zoopagomycota</taxon>
        <taxon>Entomophthoromycotina</taxon>
        <taxon>Entomophthoromycetes</taxon>
        <taxon>Entomophthorales</taxon>
        <taxon>Entomophthoraceae</taxon>
        <taxon>Entomophthora</taxon>
    </lineage>
</organism>
<gene>
    <name evidence="1" type="ORF">DSO57_1012661</name>
</gene>
<comment type="caution">
    <text evidence="1">The sequence shown here is derived from an EMBL/GenBank/DDBJ whole genome shotgun (WGS) entry which is preliminary data.</text>
</comment>
<dbReference type="EMBL" id="QTSX02006435">
    <property type="protein sequence ID" value="KAJ9054596.1"/>
    <property type="molecule type" value="Genomic_DNA"/>
</dbReference>
<dbReference type="Proteomes" id="UP001165960">
    <property type="component" value="Unassembled WGS sequence"/>
</dbReference>
<keyword evidence="2" id="KW-1185">Reference proteome</keyword>
<proteinExistence type="predicted"/>
<evidence type="ECO:0000313" key="2">
    <source>
        <dbReference type="Proteomes" id="UP001165960"/>
    </source>
</evidence>